<evidence type="ECO:0000313" key="1">
    <source>
        <dbReference type="EMBL" id="GIY53709.1"/>
    </source>
</evidence>
<organism evidence="1 2">
    <name type="scientific">Caerostris darwini</name>
    <dbReference type="NCBI Taxonomy" id="1538125"/>
    <lineage>
        <taxon>Eukaryota</taxon>
        <taxon>Metazoa</taxon>
        <taxon>Ecdysozoa</taxon>
        <taxon>Arthropoda</taxon>
        <taxon>Chelicerata</taxon>
        <taxon>Arachnida</taxon>
        <taxon>Araneae</taxon>
        <taxon>Araneomorphae</taxon>
        <taxon>Entelegynae</taxon>
        <taxon>Araneoidea</taxon>
        <taxon>Araneidae</taxon>
        <taxon>Caerostris</taxon>
    </lineage>
</organism>
<sequence length="77" mass="8510">MRSAKARSLQSGLLLLRREKARSHGRVIGGNSRSLGNLRLRGGLYWMVTGSRLPITLGKRDLMAVLLSPVYNPHSPD</sequence>
<reference evidence="1 2" key="1">
    <citation type="submission" date="2021-06" db="EMBL/GenBank/DDBJ databases">
        <title>Caerostris darwini draft genome.</title>
        <authorList>
            <person name="Kono N."/>
            <person name="Arakawa K."/>
        </authorList>
    </citation>
    <scope>NUCLEOTIDE SEQUENCE [LARGE SCALE GENOMIC DNA]</scope>
</reference>
<dbReference type="EMBL" id="BPLQ01010795">
    <property type="protein sequence ID" value="GIY53709.1"/>
    <property type="molecule type" value="Genomic_DNA"/>
</dbReference>
<gene>
    <name evidence="1" type="ORF">CDAR_445641</name>
</gene>
<protein>
    <submittedName>
        <fullName evidence="1">Uncharacterized protein</fullName>
    </submittedName>
</protein>
<proteinExistence type="predicted"/>
<dbReference type="AlphaFoldDB" id="A0AAV4U7H9"/>
<keyword evidence="2" id="KW-1185">Reference proteome</keyword>
<evidence type="ECO:0000313" key="2">
    <source>
        <dbReference type="Proteomes" id="UP001054837"/>
    </source>
</evidence>
<name>A0AAV4U7H9_9ARAC</name>
<comment type="caution">
    <text evidence="1">The sequence shown here is derived from an EMBL/GenBank/DDBJ whole genome shotgun (WGS) entry which is preliminary data.</text>
</comment>
<accession>A0AAV4U7H9</accession>
<dbReference type="Proteomes" id="UP001054837">
    <property type="component" value="Unassembled WGS sequence"/>
</dbReference>